<reference evidence="2" key="1">
    <citation type="journal article" date="2020" name="bioRxiv">
        <title>Comparative genomics of Chlamydomonas.</title>
        <authorList>
            <person name="Craig R.J."/>
            <person name="Hasan A.R."/>
            <person name="Ness R.W."/>
            <person name="Keightley P.D."/>
        </authorList>
    </citation>
    <scope>NUCLEOTIDE SEQUENCE</scope>
    <source>
        <strain evidence="2">CCAP 11/70</strain>
    </source>
</reference>
<comment type="caution">
    <text evidence="2">The sequence shown here is derived from an EMBL/GenBank/DDBJ whole genome shotgun (WGS) entry which is preliminary data.</text>
</comment>
<dbReference type="Gene3D" id="3.30.420.40">
    <property type="match status" value="2"/>
</dbReference>
<dbReference type="EMBL" id="JAEHOE010000004">
    <property type="protein sequence ID" value="KAG2500196.1"/>
    <property type="molecule type" value="Genomic_DNA"/>
</dbReference>
<protein>
    <submittedName>
        <fullName evidence="2">Uncharacterized protein</fullName>
    </submittedName>
</protein>
<evidence type="ECO:0000313" key="2">
    <source>
        <dbReference type="EMBL" id="KAG2500196.1"/>
    </source>
</evidence>
<feature type="region of interest" description="Disordered" evidence="1">
    <location>
        <begin position="71"/>
        <end position="93"/>
    </location>
</feature>
<dbReference type="InterPro" id="IPR043129">
    <property type="entry name" value="ATPase_NBD"/>
</dbReference>
<evidence type="ECO:0000313" key="3">
    <source>
        <dbReference type="Proteomes" id="UP000612055"/>
    </source>
</evidence>
<dbReference type="PANTHER" id="PTHR14187:SF5">
    <property type="entry name" value="HEAT SHOCK 70 KDA PROTEIN 12A"/>
    <property type="match status" value="1"/>
</dbReference>
<dbReference type="PANTHER" id="PTHR14187">
    <property type="entry name" value="ALPHA KINASE/ELONGATION FACTOR 2 KINASE"/>
    <property type="match status" value="1"/>
</dbReference>
<organism evidence="2 3">
    <name type="scientific">Edaphochlamys debaryana</name>
    <dbReference type="NCBI Taxonomy" id="47281"/>
    <lineage>
        <taxon>Eukaryota</taxon>
        <taxon>Viridiplantae</taxon>
        <taxon>Chlorophyta</taxon>
        <taxon>core chlorophytes</taxon>
        <taxon>Chlorophyceae</taxon>
        <taxon>CS clade</taxon>
        <taxon>Chlamydomonadales</taxon>
        <taxon>Chlamydomonadales incertae sedis</taxon>
        <taxon>Edaphochlamys</taxon>
    </lineage>
</organism>
<dbReference type="SUPFAM" id="SSF53067">
    <property type="entry name" value="Actin-like ATPase domain"/>
    <property type="match status" value="2"/>
</dbReference>
<dbReference type="Gene3D" id="3.90.640.10">
    <property type="entry name" value="Actin, Chain A, domain 4"/>
    <property type="match status" value="1"/>
</dbReference>
<dbReference type="AlphaFoldDB" id="A0A835YFX1"/>
<proteinExistence type="predicted"/>
<name>A0A835YFX1_9CHLO</name>
<sequence>MLSSARLGGPVRASARTCRPAAAAPGAGRLVARAARQSGLSGPSFAGRRVKAQAPARLWLAPASGRSVRVYAEASPSKGTPPQQPGEGSRPAAAAASARNVVVGIDFGTSGSGAAYVSTDGAGSAPRLCVFKRWADAPSPADVKTRTAILYKDSAVDAWGWTAWKRWSSMRDDERKGYVYLNSFKLLLAPEGAAGSAAPTLPPGMTAVQVVADYLTELVRFVTSTLSTAGPLDPSSIGWCLTVPAMWDEEAKAKMRRAAGRAGILPGSLILTLEPEAALLPAAAQAAASTTLGDAAADNRLKDVTKEEGAGSAPPGRPRRITLDDGDVLLVLDCGGGTVDVTLHRVMGKDIKSLRLEELVPGKGVLAGGRYVDEAAWGLVRGLVGPSAWDAWRREQPGEWVALANRWELAKREEGPVELQLPAALMAGAIAAGGKLPRSSLSDSVTLSPDGLLLLREEALERAVLGPQLERALGAAREVLDEGLAEGYKCTKMLLVGGMAESKAVEAAARGLAEGEGVPLLKPANPAAAVVCGAVLYGSFPARVTARIARLTYGISCRSMWSTEDAMSASQAGYPDKIWKEEDRQYFAEGVFEPYVKRGQRVGCDETVRRTFIPTSSSTRCIVIDLYAADSAAARYVGEPGMRKVAELTLDLPEDWLSRVTRRQDYNIEVELKFGSTEVSMAARDTHSRNAVATKVTWISEAAPPEEAKPADKA</sequence>
<keyword evidence="3" id="KW-1185">Reference proteome</keyword>
<dbReference type="Proteomes" id="UP000612055">
    <property type="component" value="Unassembled WGS sequence"/>
</dbReference>
<accession>A0A835YFX1</accession>
<dbReference type="OrthoDB" id="542576at2759"/>
<evidence type="ECO:0000256" key="1">
    <source>
        <dbReference type="SAM" id="MobiDB-lite"/>
    </source>
</evidence>
<gene>
    <name evidence="2" type="ORF">HYH03_001776</name>
</gene>